<sequence length="875" mass="93670">MAETYYAMTREQVLPFIKSTASLPVSELKSAIGGSVVTRNEKEFDENLKLFNGGLQSPACMIVFPRNAKDVSETILFCTRHGLSPSIKAGGYGTHGLAVEGDVIIDLRDINDISVSPEDTPLRQSTSAGDPPPSVEGPPLTQLSNALQFGAYPSSSNDEIYLPPELLKRKREIDDEGENGSSGRASPGPNPDVVRTPPTGRPSATSSTVGDSSSSDMVRGGGGRSFSSSISATGSSGSGADAAQGGNRRTRPRLSGPDAGASDEVMFLTVPSPQQPASLPLGPPSRSDSSRSPLSDGTRDLSSRSPLSTNAADDDSTPPGPRTSTHSPAPVSPSPLAPIGRPGPAPQVAAPPPRGPFSYPSSSRPSGPFGYGMGASSTSASTPYVDHSVRASGSSASYATHPIAPAHPFVYVTFGAGASQKQVDAYMTQHPFSGTTAVGGPIDVPYYVPFAAHPNGSAVMLLGGFGFQTRLRGLSVDALVEVEMVLADGSIIIVNERENPDLWWAVRGAGSAFGVATRYKAKAYPIPVVYAGNIIYEFNRATAPSLMKHFRDCIKSAPRELYANVILTAGPRKKRDDQHGFALVVIQICWLGPREGGAPIVNAILSWSGGSCLLNEVAEKTFGNQQDSVAKVLKAGTNRKWFLRADVVTSLTDKLIHQSVDKFADTPDGCAWLFELGAGAQTDFKDSCISPAVRAGNFNVVAFHQWKLQDVDARCVNSAEEESSADDRFYVYLVDARFRKQGLGWWANPSGTSWHTVPSRLIDSSSGHCFRKFSERKELVSRTIGMYGDENWERLKEVKRKYDPTGEIRHCFWPLDEEGRPLGLDERKEPLVDGALEEERGKGKPLSGPPAADSKGKGKEDKRRGNHFMDRFLLP</sequence>
<dbReference type="InterPro" id="IPR016167">
    <property type="entry name" value="FAD-bd_PCMH_sub1"/>
</dbReference>
<feature type="compositionally biased region" description="Low complexity" evidence="6">
    <location>
        <begin position="278"/>
        <end position="296"/>
    </location>
</feature>
<feature type="compositionally biased region" description="Basic and acidic residues" evidence="6">
    <location>
        <begin position="854"/>
        <end position="875"/>
    </location>
</feature>
<evidence type="ECO:0000256" key="2">
    <source>
        <dbReference type="ARBA" id="ARBA00005466"/>
    </source>
</evidence>
<protein>
    <recommendedName>
        <fullName evidence="7">FAD-binding PCMH-type domain-containing protein</fullName>
    </recommendedName>
</protein>
<dbReference type="OrthoDB" id="9996127at2759"/>
<evidence type="ECO:0000256" key="1">
    <source>
        <dbReference type="ARBA" id="ARBA00001974"/>
    </source>
</evidence>
<evidence type="ECO:0000256" key="4">
    <source>
        <dbReference type="ARBA" id="ARBA00022827"/>
    </source>
</evidence>
<feature type="region of interest" description="Disordered" evidence="6">
    <location>
        <begin position="173"/>
        <end position="365"/>
    </location>
</feature>
<dbReference type="GO" id="GO:0071949">
    <property type="term" value="F:FAD binding"/>
    <property type="evidence" value="ECO:0007669"/>
    <property type="project" value="InterPro"/>
</dbReference>
<feature type="compositionally biased region" description="Low complexity" evidence="6">
    <location>
        <begin position="203"/>
        <end position="216"/>
    </location>
</feature>
<dbReference type="AlphaFoldDB" id="A0A0C3QC31"/>
<dbReference type="Gene3D" id="3.30.465.10">
    <property type="match status" value="1"/>
</dbReference>
<comment type="similarity">
    <text evidence="2">Belongs to the oxygen-dependent FAD-linked oxidoreductase family.</text>
</comment>
<dbReference type="EMBL" id="KN823120">
    <property type="protein sequence ID" value="KIO22044.1"/>
    <property type="molecule type" value="Genomic_DNA"/>
</dbReference>
<evidence type="ECO:0000256" key="5">
    <source>
        <dbReference type="ARBA" id="ARBA00023002"/>
    </source>
</evidence>
<feature type="compositionally biased region" description="Low complexity" evidence="6">
    <location>
        <begin position="225"/>
        <end position="246"/>
    </location>
</feature>
<evidence type="ECO:0000256" key="3">
    <source>
        <dbReference type="ARBA" id="ARBA00022630"/>
    </source>
</evidence>
<dbReference type="Gene3D" id="3.40.462.20">
    <property type="match status" value="1"/>
</dbReference>
<dbReference type="InterPro" id="IPR016166">
    <property type="entry name" value="FAD-bd_PCMH"/>
</dbReference>
<evidence type="ECO:0000313" key="9">
    <source>
        <dbReference type="Proteomes" id="UP000054248"/>
    </source>
</evidence>
<evidence type="ECO:0000259" key="7">
    <source>
        <dbReference type="PROSITE" id="PS51387"/>
    </source>
</evidence>
<dbReference type="InterPro" id="IPR050416">
    <property type="entry name" value="FAD-linked_Oxidoreductase"/>
</dbReference>
<dbReference type="Proteomes" id="UP000054248">
    <property type="component" value="Unassembled WGS sequence"/>
</dbReference>
<dbReference type="HOGENOM" id="CLU_008737_0_0_1"/>
<feature type="compositionally biased region" description="Basic and acidic residues" evidence="6">
    <location>
        <begin position="823"/>
        <end position="842"/>
    </location>
</feature>
<dbReference type="InterPro" id="IPR016169">
    <property type="entry name" value="FAD-bd_PCMH_sub2"/>
</dbReference>
<feature type="domain" description="FAD-binding PCMH-type" evidence="7">
    <location>
        <begin position="331"/>
        <end position="526"/>
    </location>
</feature>
<proteinExistence type="inferred from homology"/>
<name>A0A0C3QC31_9AGAM</name>
<accession>A0A0C3QC31</accession>
<dbReference type="GO" id="GO:0016491">
    <property type="term" value="F:oxidoreductase activity"/>
    <property type="evidence" value="ECO:0007669"/>
    <property type="project" value="UniProtKB-KW"/>
</dbReference>
<dbReference type="InterPro" id="IPR036318">
    <property type="entry name" value="FAD-bd_PCMH-like_sf"/>
</dbReference>
<keyword evidence="9" id="KW-1185">Reference proteome</keyword>
<feature type="region of interest" description="Disordered" evidence="6">
    <location>
        <begin position="115"/>
        <end position="141"/>
    </location>
</feature>
<keyword evidence="4" id="KW-0274">FAD</keyword>
<comment type="cofactor">
    <cofactor evidence="1">
        <name>FAD</name>
        <dbReference type="ChEBI" id="CHEBI:57692"/>
    </cofactor>
</comment>
<keyword evidence="5" id="KW-0560">Oxidoreductase</keyword>
<keyword evidence="3" id="KW-0285">Flavoprotein</keyword>
<dbReference type="SUPFAM" id="SSF56176">
    <property type="entry name" value="FAD-binding/transporter-associated domain-like"/>
    <property type="match status" value="2"/>
</dbReference>
<dbReference type="Gene3D" id="3.30.43.10">
    <property type="entry name" value="Uridine Diphospho-n-acetylenolpyruvylglucosamine Reductase, domain 2"/>
    <property type="match status" value="1"/>
</dbReference>
<evidence type="ECO:0000313" key="8">
    <source>
        <dbReference type="EMBL" id="KIO22044.1"/>
    </source>
</evidence>
<dbReference type="PANTHER" id="PTHR42973:SF39">
    <property type="entry name" value="FAD-BINDING PCMH-TYPE DOMAIN-CONTAINING PROTEIN"/>
    <property type="match status" value="1"/>
</dbReference>
<reference evidence="9" key="2">
    <citation type="submission" date="2015-01" db="EMBL/GenBank/DDBJ databases">
        <title>Evolutionary Origins and Diversification of the Mycorrhizal Mutualists.</title>
        <authorList>
            <consortium name="DOE Joint Genome Institute"/>
            <consortium name="Mycorrhizal Genomics Consortium"/>
            <person name="Kohler A."/>
            <person name="Kuo A."/>
            <person name="Nagy L.G."/>
            <person name="Floudas D."/>
            <person name="Copeland A."/>
            <person name="Barry K.W."/>
            <person name="Cichocki N."/>
            <person name="Veneault-Fourrey C."/>
            <person name="LaButti K."/>
            <person name="Lindquist E.A."/>
            <person name="Lipzen A."/>
            <person name="Lundell T."/>
            <person name="Morin E."/>
            <person name="Murat C."/>
            <person name="Riley R."/>
            <person name="Ohm R."/>
            <person name="Sun H."/>
            <person name="Tunlid A."/>
            <person name="Henrissat B."/>
            <person name="Grigoriev I.V."/>
            <person name="Hibbett D.S."/>
            <person name="Martin F."/>
        </authorList>
    </citation>
    <scope>NUCLEOTIDE SEQUENCE [LARGE SCALE GENOMIC DNA]</scope>
    <source>
        <strain evidence="9">MUT 4182</strain>
    </source>
</reference>
<organism evidence="8 9">
    <name type="scientific">Tulasnella calospora MUT 4182</name>
    <dbReference type="NCBI Taxonomy" id="1051891"/>
    <lineage>
        <taxon>Eukaryota</taxon>
        <taxon>Fungi</taxon>
        <taxon>Dikarya</taxon>
        <taxon>Basidiomycota</taxon>
        <taxon>Agaricomycotina</taxon>
        <taxon>Agaricomycetes</taxon>
        <taxon>Cantharellales</taxon>
        <taxon>Tulasnellaceae</taxon>
        <taxon>Tulasnella</taxon>
    </lineage>
</organism>
<evidence type="ECO:0000256" key="6">
    <source>
        <dbReference type="SAM" id="MobiDB-lite"/>
    </source>
</evidence>
<feature type="region of interest" description="Disordered" evidence="6">
    <location>
        <begin position="823"/>
        <end position="875"/>
    </location>
</feature>
<dbReference type="PROSITE" id="PS51387">
    <property type="entry name" value="FAD_PCMH"/>
    <property type="match status" value="1"/>
</dbReference>
<gene>
    <name evidence="8" type="ORF">M407DRAFT_15737</name>
</gene>
<dbReference type="STRING" id="1051891.A0A0C3QC31"/>
<reference evidence="8 9" key="1">
    <citation type="submission" date="2014-04" db="EMBL/GenBank/DDBJ databases">
        <authorList>
            <consortium name="DOE Joint Genome Institute"/>
            <person name="Kuo A."/>
            <person name="Girlanda M."/>
            <person name="Perotto S."/>
            <person name="Kohler A."/>
            <person name="Nagy L.G."/>
            <person name="Floudas D."/>
            <person name="Copeland A."/>
            <person name="Barry K.W."/>
            <person name="Cichocki N."/>
            <person name="Veneault-Fourrey C."/>
            <person name="LaButti K."/>
            <person name="Lindquist E.A."/>
            <person name="Lipzen A."/>
            <person name="Lundell T."/>
            <person name="Morin E."/>
            <person name="Murat C."/>
            <person name="Sun H."/>
            <person name="Tunlid A."/>
            <person name="Henrissat B."/>
            <person name="Grigoriev I.V."/>
            <person name="Hibbett D.S."/>
            <person name="Martin F."/>
            <person name="Nordberg H.P."/>
            <person name="Cantor M.N."/>
            <person name="Hua S.X."/>
        </authorList>
    </citation>
    <scope>NUCLEOTIDE SEQUENCE [LARGE SCALE GENOMIC DNA]</scope>
    <source>
        <strain evidence="8 9">MUT 4182</strain>
    </source>
</reference>
<feature type="compositionally biased region" description="Pro residues" evidence="6">
    <location>
        <begin position="330"/>
        <end position="355"/>
    </location>
</feature>
<dbReference type="PANTHER" id="PTHR42973">
    <property type="entry name" value="BINDING OXIDOREDUCTASE, PUTATIVE (AFU_ORTHOLOGUE AFUA_1G17690)-RELATED"/>
    <property type="match status" value="1"/>
</dbReference>